<dbReference type="PANTHER" id="PTHR43465:SF2">
    <property type="entry name" value="DUF1680 DOMAIN PROTEIN (AFU_ORTHOLOGUE AFUA_1G08910)"/>
    <property type="match status" value="1"/>
</dbReference>
<dbReference type="InterPro" id="IPR012878">
    <property type="entry name" value="Beta-AFase-like_GH127_cat"/>
</dbReference>
<evidence type="ECO:0000259" key="1">
    <source>
        <dbReference type="Pfam" id="PF07944"/>
    </source>
</evidence>
<dbReference type="PANTHER" id="PTHR43465">
    <property type="entry name" value="DUF1680 DOMAIN PROTEIN (AFU_ORTHOLOGUE AFUA_1G08910)"/>
    <property type="match status" value="1"/>
</dbReference>
<dbReference type="OrthoDB" id="9757939at2"/>
<dbReference type="STRING" id="1814289.SAMN05216410_1797"/>
<name>A0A1G6LAY6_9MICO</name>
<dbReference type="EMBL" id="FMYH01000002">
    <property type="protein sequence ID" value="SDC39746.1"/>
    <property type="molecule type" value="Genomic_DNA"/>
</dbReference>
<evidence type="ECO:0000259" key="2">
    <source>
        <dbReference type="Pfam" id="PF20736"/>
    </source>
</evidence>
<feature type="domain" description="Non-reducing end beta-L-arabinofuranosidase-like GH127 middle" evidence="2">
    <location>
        <begin position="449"/>
        <end position="545"/>
    </location>
</feature>
<reference evidence="4 5" key="1">
    <citation type="submission" date="2016-09" db="EMBL/GenBank/DDBJ databases">
        <authorList>
            <person name="Capua I."/>
            <person name="De Benedictis P."/>
            <person name="Joannis T."/>
            <person name="Lombin L.H."/>
            <person name="Cattoli G."/>
        </authorList>
    </citation>
    <scope>NUCLEOTIDE SEQUENCE [LARGE SCALE GENOMIC DNA]</scope>
    <source>
        <strain evidence="4 5">ISLP-3</strain>
    </source>
</reference>
<feature type="domain" description="Non-reducing end beta-L-arabinofuranosidase-like GH127 C-terminal" evidence="3">
    <location>
        <begin position="552"/>
        <end position="656"/>
    </location>
</feature>
<dbReference type="InterPro" id="IPR008928">
    <property type="entry name" value="6-hairpin_glycosidase_sf"/>
</dbReference>
<evidence type="ECO:0000313" key="5">
    <source>
        <dbReference type="Proteomes" id="UP000199039"/>
    </source>
</evidence>
<dbReference type="RefSeq" id="WP_093182448.1">
    <property type="nucleotide sequence ID" value="NZ_FMYH01000002.1"/>
</dbReference>
<evidence type="ECO:0000259" key="3">
    <source>
        <dbReference type="Pfam" id="PF20737"/>
    </source>
</evidence>
<dbReference type="Proteomes" id="UP000199039">
    <property type="component" value="Unassembled WGS sequence"/>
</dbReference>
<accession>A0A1G6LAY6</accession>
<dbReference type="InterPro" id="IPR049049">
    <property type="entry name" value="Beta-AFase-like_GH127_C"/>
</dbReference>
<dbReference type="InterPro" id="IPR049046">
    <property type="entry name" value="Beta-AFase-like_GH127_middle"/>
</dbReference>
<dbReference type="Pfam" id="PF20737">
    <property type="entry name" value="Glyco_hydro127C"/>
    <property type="match status" value="1"/>
</dbReference>
<dbReference type="Pfam" id="PF20736">
    <property type="entry name" value="Glyco_hydro127M"/>
    <property type="match status" value="1"/>
</dbReference>
<dbReference type="AlphaFoldDB" id="A0A1G6LAY6"/>
<protein>
    <recommendedName>
        <fullName evidence="6">Beta-L-arabinofuranosidase, GH127</fullName>
    </recommendedName>
</protein>
<evidence type="ECO:0000313" key="4">
    <source>
        <dbReference type="EMBL" id="SDC39746.1"/>
    </source>
</evidence>
<feature type="domain" description="Non-reducing end beta-L-arabinofuranosidase-like GH127 catalytic" evidence="1">
    <location>
        <begin position="46"/>
        <end position="438"/>
    </location>
</feature>
<organism evidence="4 5">
    <name type="scientific">Sanguibacter gelidistatuariae</name>
    <dbReference type="NCBI Taxonomy" id="1814289"/>
    <lineage>
        <taxon>Bacteria</taxon>
        <taxon>Bacillati</taxon>
        <taxon>Actinomycetota</taxon>
        <taxon>Actinomycetes</taxon>
        <taxon>Micrococcales</taxon>
        <taxon>Sanguibacteraceae</taxon>
        <taxon>Sanguibacter</taxon>
    </lineage>
</organism>
<dbReference type="GO" id="GO:0005975">
    <property type="term" value="P:carbohydrate metabolic process"/>
    <property type="evidence" value="ECO:0007669"/>
    <property type="project" value="InterPro"/>
</dbReference>
<sequence length="658" mass="70745">MSSPERARTLGATTEAPLTHLLHTGADRGLPVAPASGRLRPLGLGEVQITGGFWADLQKLNSSAMIEHCEKWVERMGWTTNFDSVVAGTIAESRRGREFSDSDVYKLMEAMAWEIGRTGDHAMDARFEALVARIAPVQEADGYLSTKFGRPGQQPRYSDLQWGHELYCYGHLIQAGVARGRTTGEDEFVRLAVRAADHVCEAFGTGGIDNVCGHPEIEVALVELSRYTGDRKYRDQAQLFIDRRGHGRLGDIEFGAQYFQDDAPVRDTAIMTGHSVRALYLAAGAADLAVDTGDGELLAAITSQTLATLARRTYLTGGMGAHHEGESFGVDYELPSDRAYSETCAGVASVMLNQRLLLASGEAAHADAVERTLFNVVATSPSQDGTAFYYTNTLHQRVPGTIPDEDEPSARASSSLRAPFFEVSCCPTNVARTVASLGSYLASVDDAGVQLHQFASAQILAPLGDGRTVGLSVETRYPDDGLIRVTVIDVPSEDQGAEWTLSLRVPAWAERAVLRVDGEATSVASGYAQVTRAFAVGDVVELELPVVARWTWPDARVDAVRGQVAVERGPLVLCLESTDLGASVNIASVDTSVPPIELDGAVLVQVTTTEAADVAWPFGAAAETDPLQVTDRGLISLVPYHSWANRGPSTMRVWMPVA</sequence>
<proteinExistence type="predicted"/>
<evidence type="ECO:0008006" key="6">
    <source>
        <dbReference type="Google" id="ProtNLM"/>
    </source>
</evidence>
<dbReference type="Pfam" id="PF07944">
    <property type="entry name" value="Beta-AFase-like_GH127_cat"/>
    <property type="match status" value="1"/>
</dbReference>
<dbReference type="SUPFAM" id="SSF48208">
    <property type="entry name" value="Six-hairpin glycosidases"/>
    <property type="match status" value="1"/>
</dbReference>
<keyword evidence="5" id="KW-1185">Reference proteome</keyword>
<gene>
    <name evidence="4" type="ORF">SAMN05216410_1797</name>
</gene>
<dbReference type="InterPro" id="IPR049174">
    <property type="entry name" value="Beta-AFase-like"/>
</dbReference>